<feature type="region of interest" description="Disordered" evidence="2">
    <location>
        <begin position="425"/>
        <end position="444"/>
    </location>
</feature>
<dbReference type="Proteomes" id="UP000243006">
    <property type="component" value="Unassembled WGS sequence"/>
</dbReference>
<feature type="compositionally biased region" description="Polar residues" evidence="2">
    <location>
        <begin position="632"/>
        <end position="645"/>
    </location>
</feature>
<evidence type="ECO:0000313" key="3">
    <source>
        <dbReference type="EMBL" id="OUC46257.1"/>
    </source>
</evidence>
<organism evidence="3 4">
    <name type="scientific">Trichinella nativa</name>
    <dbReference type="NCBI Taxonomy" id="6335"/>
    <lineage>
        <taxon>Eukaryota</taxon>
        <taxon>Metazoa</taxon>
        <taxon>Ecdysozoa</taxon>
        <taxon>Nematoda</taxon>
        <taxon>Enoplea</taxon>
        <taxon>Dorylaimia</taxon>
        <taxon>Trichinellida</taxon>
        <taxon>Trichinellidae</taxon>
        <taxon>Trichinella</taxon>
    </lineage>
</organism>
<sequence>MNMLRLAYKERKEAVNLAVEVQCGEVKRSLEDQSQQLKLEKEINAKLGTVIRRLRDDLQRSQAQVNDLVAVANVRSQLDKASACVVEFEDESNSTVQALRQQVQLLTVELEQLRKSSVLEKQQHADVDAQQMERRTMPPVEVQVGLERARRLGAEAIADAVQWREKRMMSELMDVRRRWAKDVRRGMWKDEKARRMRSRVRRLKAECRAAHSRLRLLAEADALRDRMEVSRINASAASLTELTGALRKALLERDRLRLREYGLKREMKDAIQENQWRQEAEKLASQHEVTRRFIREMSEKLLNTKRRNEELCKQLDAVEESKLRCQQLEAELINLRAEFKQQENTDLPANVRKLQQTALRLKQQLSAKEIEIEQTSQALEQAGREVHVMLCHMGVNDSDVSSTGQTTVQQLAVALTKLRERMLHRHGSESVPASTPTDRSSAEIPTVPTSAGPLAVGRAAPVQLVCALPTVRQVVTPKPPPTVASIRPLDPRTDHAISDPTEQADVEQQRSPANSHTQLLATCRAEISVGTNTSSTSSTSVSSSTVDNGADGAGTVPTHDIGSPCSPSSLVTTTADDEFQPAVKRAQLNVMMTQCQAVGSSFEEIIQPLVEQSADDIAEEPQSTISQIDDLQSVENSSTANISMESTKDNSDSSVANEKSPSLNVQLGNSEANEPAVSGTADPQIQPTDKPNRTISRQPIVWTDPASPAASQDVKQKIPQVSFRGAVRRGQVVTRRSLRGRRGRANF</sequence>
<comment type="caution">
    <text evidence="3">The sequence shown here is derived from an EMBL/GenBank/DDBJ whole genome shotgun (WGS) entry which is preliminary data.</text>
</comment>
<feature type="region of interest" description="Disordered" evidence="2">
    <location>
        <begin position="632"/>
        <end position="693"/>
    </location>
</feature>
<accession>A0A1Y3ER66</accession>
<evidence type="ECO:0000256" key="1">
    <source>
        <dbReference type="SAM" id="Coils"/>
    </source>
</evidence>
<feature type="compositionally biased region" description="Low complexity" evidence="2">
    <location>
        <begin position="530"/>
        <end position="546"/>
    </location>
</feature>
<dbReference type="AlphaFoldDB" id="A0A1Y3ER66"/>
<feature type="region of interest" description="Disordered" evidence="2">
    <location>
        <begin position="530"/>
        <end position="565"/>
    </location>
</feature>
<feature type="region of interest" description="Disordered" evidence="2">
    <location>
        <begin position="476"/>
        <end position="515"/>
    </location>
</feature>
<keyword evidence="1" id="KW-0175">Coiled coil</keyword>
<evidence type="ECO:0000256" key="2">
    <source>
        <dbReference type="SAM" id="MobiDB-lite"/>
    </source>
</evidence>
<evidence type="ECO:0000313" key="4">
    <source>
        <dbReference type="Proteomes" id="UP000243006"/>
    </source>
</evidence>
<feature type="coiled-coil region" evidence="1">
    <location>
        <begin position="294"/>
        <end position="385"/>
    </location>
</feature>
<name>A0A1Y3ER66_9BILA</name>
<feature type="compositionally biased region" description="Polar residues" evidence="2">
    <location>
        <begin position="652"/>
        <end position="672"/>
    </location>
</feature>
<dbReference type="EMBL" id="LVZM01007323">
    <property type="protein sequence ID" value="OUC46257.1"/>
    <property type="molecule type" value="Genomic_DNA"/>
</dbReference>
<proteinExistence type="predicted"/>
<reference evidence="3 4" key="1">
    <citation type="submission" date="2015-04" db="EMBL/GenBank/DDBJ databases">
        <title>Draft genome of the roundworm Trichinella nativa.</title>
        <authorList>
            <person name="Mitreva M."/>
        </authorList>
    </citation>
    <scope>NUCLEOTIDE SEQUENCE [LARGE SCALE GENOMIC DNA]</scope>
    <source>
        <strain evidence="3 4">ISS45</strain>
    </source>
</reference>
<gene>
    <name evidence="3" type="ORF">D917_07864</name>
</gene>
<feature type="compositionally biased region" description="Polar residues" evidence="2">
    <location>
        <begin position="681"/>
        <end position="693"/>
    </location>
</feature>
<protein>
    <submittedName>
        <fullName evidence="3">Uncharacterized protein</fullName>
    </submittedName>
</protein>